<organism evidence="1 2">
    <name type="scientific">Spiromyces aspiralis</name>
    <dbReference type="NCBI Taxonomy" id="68401"/>
    <lineage>
        <taxon>Eukaryota</taxon>
        <taxon>Fungi</taxon>
        <taxon>Fungi incertae sedis</taxon>
        <taxon>Zoopagomycota</taxon>
        <taxon>Kickxellomycotina</taxon>
        <taxon>Kickxellomycetes</taxon>
        <taxon>Kickxellales</taxon>
        <taxon>Kickxellaceae</taxon>
        <taxon>Spiromyces</taxon>
    </lineage>
</organism>
<keyword evidence="2" id="KW-1185">Reference proteome</keyword>
<gene>
    <name evidence="1" type="ORF">EV182_002438</name>
</gene>
<sequence length="243" mass="26933">MFVGTTLYLNISDHQLPVTEIHRRRPNSDQLFRGVRIPKTPPPPYPPSNRPPTYEESMMIGVIASPMRYDQGELYEVHEGSPTSYEVPLFYRDQSTGTIRRISSECNQWRLSTTNQFADGGGDSDDPHLDSSAAQRGFATSATSGGSTTSSCTDTCDHPSPSTSLGVLARDFAYCPPSITQFESQENVAAHKKLLAGSEPPLLQEQKQKQQQEPAGSDGRHYRGSSHGKLKRAWRSLTSLYRL</sequence>
<evidence type="ECO:0000313" key="1">
    <source>
        <dbReference type="EMBL" id="KAJ1679248.1"/>
    </source>
</evidence>
<protein>
    <submittedName>
        <fullName evidence="1">Uncharacterized protein</fullName>
    </submittedName>
</protein>
<comment type="caution">
    <text evidence="1">The sequence shown here is derived from an EMBL/GenBank/DDBJ whole genome shotgun (WGS) entry which is preliminary data.</text>
</comment>
<evidence type="ECO:0000313" key="2">
    <source>
        <dbReference type="Proteomes" id="UP001145114"/>
    </source>
</evidence>
<dbReference type="Proteomes" id="UP001145114">
    <property type="component" value="Unassembled WGS sequence"/>
</dbReference>
<proteinExistence type="predicted"/>
<reference evidence="1" key="1">
    <citation type="submission" date="2022-06" db="EMBL/GenBank/DDBJ databases">
        <title>Phylogenomic reconstructions and comparative analyses of Kickxellomycotina fungi.</title>
        <authorList>
            <person name="Reynolds N.K."/>
            <person name="Stajich J.E."/>
            <person name="Barry K."/>
            <person name="Grigoriev I.V."/>
            <person name="Crous P."/>
            <person name="Smith M.E."/>
        </authorList>
    </citation>
    <scope>NUCLEOTIDE SEQUENCE</scope>
    <source>
        <strain evidence="1">RSA 2271</strain>
    </source>
</reference>
<name>A0ACC1HU12_9FUNG</name>
<accession>A0ACC1HU12</accession>
<dbReference type="EMBL" id="JAMZIH010000502">
    <property type="protein sequence ID" value="KAJ1679248.1"/>
    <property type="molecule type" value="Genomic_DNA"/>
</dbReference>